<organism evidence="1 2">
    <name type="scientific">Striga asiatica</name>
    <name type="common">Asiatic witchweed</name>
    <name type="synonym">Buchnera asiatica</name>
    <dbReference type="NCBI Taxonomy" id="4170"/>
    <lineage>
        <taxon>Eukaryota</taxon>
        <taxon>Viridiplantae</taxon>
        <taxon>Streptophyta</taxon>
        <taxon>Embryophyta</taxon>
        <taxon>Tracheophyta</taxon>
        <taxon>Spermatophyta</taxon>
        <taxon>Magnoliopsida</taxon>
        <taxon>eudicotyledons</taxon>
        <taxon>Gunneridae</taxon>
        <taxon>Pentapetalae</taxon>
        <taxon>asterids</taxon>
        <taxon>lamiids</taxon>
        <taxon>Lamiales</taxon>
        <taxon>Orobanchaceae</taxon>
        <taxon>Buchnereae</taxon>
        <taxon>Striga</taxon>
    </lineage>
</organism>
<comment type="caution">
    <text evidence="1">The sequence shown here is derived from an EMBL/GenBank/DDBJ whole genome shotgun (WGS) entry which is preliminary data.</text>
</comment>
<dbReference type="Proteomes" id="UP000325081">
    <property type="component" value="Unassembled WGS sequence"/>
</dbReference>
<evidence type="ECO:0000313" key="2">
    <source>
        <dbReference type="Proteomes" id="UP000325081"/>
    </source>
</evidence>
<keyword evidence="2" id="KW-1185">Reference proteome</keyword>
<accession>A0A5A7RBH2</accession>
<gene>
    <name evidence="1" type="ORF">STAS_31201</name>
</gene>
<evidence type="ECO:0000313" key="1">
    <source>
        <dbReference type="EMBL" id="GER53671.1"/>
    </source>
</evidence>
<proteinExistence type="predicted"/>
<protein>
    <submittedName>
        <fullName evidence="1">High affinity immunoglobulin gamma Fc receptor I</fullName>
    </submittedName>
</protein>
<keyword evidence="1" id="KW-0675">Receptor</keyword>
<dbReference type="AlphaFoldDB" id="A0A5A7RBH2"/>
<dbReference type="EMBL" id="BKCP01010626">
    <property type="protein sequence ID" value="GER53671.1"/>
    <property type="molecule type" value="Genomic_DNA"/>
</dbReference>
<sequence>MNEWEVVENAKLEWTEYESTLAPPRLSVVQDDKAAQFCEDHHVARVGQWVIIVSAQISSFDLILVECKAQRDGESDIYFNGSLGCAHDPEIMWQEAVRWVLLQAVQLGWKNIRCSLDFKTLVTKLNKKKAVTADSGCKGYE</sequence>
<name>A0A5A7RBH2_STRAF</name>
<reference evidence="2" key="1">
    <citation type="journal article" date="2019" name="Curr. Biol.">
        <title>Genome Sequence of Striga asiatica Provides Insight into the Evolution of Plant Parasitism.</title>
        <authorList>
            <person name="Yoshida S."/>
            <person name="Kim S."/>
            <person name="Wafula E.K."/>
            <person name="Tanskanen J."/>
            <person name="Kim Y.M."/>
            <person name="Honaas L."/>
            <person name="Yang Z."/>
            <person name="Spallek T."/>
            <person name="Conn C.E."/>
            <person name="Ichihashi Y."/>
            <person name="Cheong K."/>
            <person name="Cui S."/>
            <person name="Der J.P."/>
            <person name="Gundlach H."/>
            <person name="Jiao Y."/>
            <person name="Hori C."/>
            <person name="Ishida J.K."/>
            <person name="Kasahara H."/>
            <person name="Kiba T."/>
            <person name="Kim M.S."/>
            <person name="Koo N."/>
            <person name="Laohavisit A."/>
            <person name="Lee Y.H."/>
            <person name="Lumba S."/>
            <person name="McCourt P."/>
            <person name="Mortimer J.C."/>
            <person name="Mutuku J.M."/>
            <person name="Nomura T."/>
            <person name="Sasaki-Sekimoto Y."/>
            <person name="Seto Y."/>
            <person name="Wang Y."/>
            <person name="Wakatake T."/>
            <person name="Sakakibara H."/>
            <person name="Demura T."/>
            <person name="Yamaguchi S."/>
            <person name="Yoneyama K."/>
            <person name="Manabe R.I."/>
            <person name="Nelson D.C."/>
            <person name="Schulman A.H."/>
            <person name="Timko M.P."/>
            <person name="dePamphilis C.W."/>
            <person name="Choi D."/>
            <person name="Shirasu K."/>
        </authorList>
    </citation>
    <scope>NUCLEOTIDE SEQUENCE [LARGE SCALE GENOMIC DNA]</scope>
    <source>
        <strain evidence="2">cv. UVA1</strain>
    </source>
</reference>